<dbReference type="STRING" id="159291.SAMN05920897_11558"/>
<dbReference type="GO" id="GO:0016149">
    <property type="term" value="F:translation release factor activity, codon specific"/>
    <property type="evidence" value="ECO:0007669"/>
    <property type="project" value="UniProtKB-UniRule"/>
</dbReference>
<evidence type="ECO:0000256" key="2">
    <source>
        <dbReference type="ARBA" id="ARBA00022481"/>
    </source>
</evidence>
<name>A0A1N6VRR4_9SPIO</name>
<dbReference type="SUPFAM" id="SSF75620">
    <property type="entry name" value="Release factor"/>
    <property type="match status" value="1"/>
</dbReference>
<dbReference type="Proteomes" id="UP000186400">
    <property type="component" value="Unassembled WGS sequence"/>
</dbReference>
<dbReference type="InterPro" id="IPR005139">
    <property type="entry name" value="PCRF"/>
</dbReference>
<reference evidence="8 9" key="1">
    <citation type="submission" date="2017-01" db="EMBL/GenBank/DDBJ databases">
        <authorList>
            <person name="Mah S.A."/>
            <person name="Swanson W.J."/>
            <person name="Moy G.W."/>
            <person name="Vacquier V.D."/>
        </authorList>
    </citation>
    <scope>NUCLEOTIDE SEQUENCE [LARGE SCALE GENOMIC DNA]</scope>
    <source>
        <strain evidence="8 9">ASpG1</strain>
    </source>
</reference>
<comment type="similarity">
    <text evidence="1 4">Belongs to the prokaryotic/mitochondrial release factor family.</text>
</comment>
<proteinExistence type="inferred from homology"/>
<keyword evidence="3 4" id="KW-0648">Protein biosynthesis</keyword>
<evidence type="ECO:0000256" key="4">
    <source>
        <dbReference type="HAMAP-Rule" id="MF_00094"/>
    </source>
</evidence>
<dbReference type="InterPro" id="IPR004374">
    <property type="entry name" value="PrfB"/>
</dbReference>
<dbReference type="GO" id="GO:0005737">
    <property type="term" value="C:cytoplasm"/>
    <property type="evidence" value="ECO:0007669"/>
    <property type="project" value="UniProtKB-SubCell"/>
</dbReference>
<keyword evidence="9" id="KW-1185">Reference proteome</keyword>
<dbReference type="FunFam" id="3.30.160.20:FF:000010">
    <property type="entry name" value="Peptide chain release factor 2"/>
    <property type="match status" value="1"/>
</dbReference>
<feature type="coiled-coil region" evidence="6">
    <location>
        <begin position="31"/>
        <end position="87"/>
    </location>
</feature>
<dbReference type="PANTHER" id="PTHR43116">
    <property type="entry name" value="PEPTIDE CHAIN RELEASE FACTOR 2"/>
    <property type="match status" value="1"/>
</dbReference>
<gene>
    <name evidence="4" type="primary">prfB</name>
    <name evidence="8" type="ORF">SAMN05920897_11558</name>
</gene>
<dbReference type="InterPro" id="IPR000352">
    <property type="entry name" value="Pep_chain_release_fac_I"/>
</dbReference>
<protein>
    <recommendedName>
        <fullName evidence="4 5">Peptide chain release factor 2</fullName>
        <shortName evidence="4">RF-2</shortName>
    </recommendedName>
</protein>
<feature type="modified residue" description="N5-methylglutamine" evidence="4">
    <location>
        <position position="222"/>
    </location>
</feature>
<evidence type="ECO:0000256" key="1">
    <source>
        <dbReference type="ARBA" id="ARBA00010835"/>
    </source>
</evidence>
<feature type="domain" description="Prokaryotic-type class I peptide chain release factors" evidence="7">
    <location>
        <begin position="215"/>
        <end position="231"/>
    </location>
</feature>
<accession>A0A1N6VRR4</accession>
<dbReference type="Gene3D" id="3.30.160.20">
    <property type="match status" value="1"/>
</dbReference>
<dbReference type="PANTHER" id="PTHR43116:SF3">
    <property type="entry name" value="CLASS I PEPTIDE CHAIN RELEASE FACTOR"/>
    <property type="match status" value="1"/>
</dbReference>
<dbReference type="Pfam" id="PF03462">
    <property type="entry name" value="PCRF"/>
    <property type="match status" value="1"/>
</dbReference>
<keyword evidence="6" id="KW-0175">Coiled coil</keyword>
<dbReference type="Pfam" id="PF00472">
    <property type="entry name" value="RF-1"/>
    <property type="match status" value="1"/>
</dbReference>
<comment type="PTM">
    <text evidence="4">Methylated by PrmC. Methylation increases the termination efficiency of RF2.</text>
</comment>
<dbReference type="Gene3D" id="1.20.58.410">
    <property type="entry name" value="Release factor"/>
    <property type="match status" value="1"/>
</dbReference>
<dbReference type="EMBL" id="FTMS01000015">
    <property type="protein sequence ID" value="SIQ80366.1"/>
    <property type="molecule type" value="Genomic_DNA"/>
</dbReference>
<comment type="function">
    <text evidence="4">Peptide chain release factor 2 directs the termination of translation in response to the peptide chain termination codons UGA and UAA.</text>
</comment>
<dbReference type="NCBIfam" id="TIGR00020">
    <property type="entry name" value="prfB"/>
    <property type="match status" value="1"/>
</dbReference>
<evidence type="ECO:0000256" key="3">
    <source>
        <dbReference type="ARBA" id="ARBA00022917"/>
    </source>
</evidence>
<dbReference type="HAMAP" id="MF_00094">
    <property type="entry name" value="Rel_fac_2"/>
    <property type="match status" value="1"/>
</dbReference>
<dbReference type="AlphaFoldDB" id="A0A1N6VRR4"/>
<evidence type="ECO:0000313" key="8">
    <source>
        <dbReference type="EMBL" id="SIQ80366.1"/>
    </source>
</evidence>
<dbReference type="SMART" id="SM00937">
    <property type="entry name" value="PCRF"/>
    <property type="match status" value="1"/>
</dbReference>
<comment type="subcellular location">
    <subcellularLocation>
        <location evidence="4">Cytoplasm</location>
    </subcellularLocation>
</comment>
<dbReference type="InterPro" id="IPR045853">
    <property type="entry name" value="Pep_chain_release_fac_I_sf"/>
</dbReference>
<evidence type="ECO:0000256" key="5">
    <source>
        <dbReference type="NCBIfam" id="TIGR00020"/>
    </source>
</evidence>
<evidence type="ECO:0000256" key="6">
    <source>
        <dbReference type="SAM" id="Coils"/>
    </source>
</evidence>
<keyword evidence="4" id="KW-0963">Cytoplasm</keyword>
<organism evidence="8 9">
    <name type="scientific">Alkalispirochaeta americana</name>
    <dbReference type="NCBI Taxonomy" id="159291"/>
    <lineage>
        <taxon>Bacteria</taxon>
        <taxon>Pseudomonadati</taxon>
        <taxon>Spirochaetota</taxon>
        <taxon>Spirochaetia</taxon>
        <taxon>Spirochaetales</taxon>
        <taxon>Spirochaetaceae</taxon>
        <taxon>Alkalispirochaeta</taxon>
    </lineage>
</organism>
<dbReference type="Gene3D" id="3.30.70.1660">
    <property type="match status" value="1"/>
</dbReference>
<evidence type="ECO:0000259" key="7">
    <source>
        <dbReference type="PROSITE" id="PS00745"/>
    </source>
</evidence>
<keyword evidence="2 4" id="KW-0488">Methylation</keyword>
<dbReference type="PROSITE" id="PS00745">
    <property type="entry name" value="RF_PROK_I"/>
    <property type="match status" value="1"/>
</dbReference>
<evidence type="ECO:0000313" key="9">
    <source>
        <dbReference type="Proteomes" id="UP000186400"/>
    </source>
</evidence>
<sequence>MRAQIAEKELVTGDPDFWNDRERAERTMTEIKRLRQMIEPWEELIAEVEDTEALLELAMEEGDDSQEEEIRQALKDQQRRYDSLQLKQLLSDDADAAGAFLTIHSGAGGTEACDWVSMLYRMYRRWIDDHSMQVEVVDLLEAEGGIKSVTLEVKGDYAFGYLKAEAGVHRLVRISPYDSSGRRHTSFASVYVSPVIDDTIDVDLKMEDVRVDTYRASGAGGQHVNKTDSAVRMTHNPTGIVVQCQNERSQHKNRAMATTMLKSRLYEYYRQQQEAEQAAKAIEKKDISWGNQIRSYVFQPYTMVKDLRTSVETGNVQAVMDGDLDQFIEAFLKFQAGQALD</sequence>